<organism evidence="1 2">
    <name type="scientific">Phytophthora oleae</name>
    <dbReference type="NCBI Taxonomy" id="2107226"/>
    <lineage>
        <taxon>Eukaryota</taxon>
        <taxon>Sar</taxon>
        <taxon>Stramenopiles</taxon>
        <taxon>Oomycota</taxon>
        <taxon>Peronosporomycetes</taxon>
        <taxon>Peronosporales</taxon>
        <taxon>Peronosporaceae</taxon>
        <taxon>Phytophthora</taxon>
    </lineage>
</organism>
<proteinExistence type="predicted"/>
<dbReference type="AlphaFoldDB" id="A0ABD3FLU8"/>
<dbReference type="Proteomes" id="UP001632037">
    <property type="component" value="Unassembled WGS sequence"/>
</dbReference>
<sequence length="65" mass="7178">MRDLGMLVRVKDHQLIRRILLGWDLQAYYGGQTPASGYGGYVYMAKGLHLVVVANLSNENGGRKG</sequence>
<name>A0ABD3FLU8_9STRA</name>
<protein>
    <recommendedName>
        <fullName evidence="3">Beta-lactamase-related domain-containing protein</fullName>
    </recommendedName>
</protein>
<dbReference type="EMBL" id="JBIMZQ010000016">
    <property type="protein sequence ID" value="KAL3666832.1"/>
    <property type="molecule type" value="Genomic_DNA"/>
</dbReference>
<evidence type="ECO:0000313" key="1">
    <source>
        <dbReference type="EMBL" id="KAL3666832.1"/>
    </source>
</evidence>
<accession>A0ABD3FLU8</accession>
<gene>
    <name evidence="1" type="ORF">V7S43_008450</name>
</gene>
<reference evidence="1 2" key="1">
    <citation type="submission" date="2024-09" db="EMBL/GenBank/DDBJ databases">
        <title>Genome sequencing and assembly of Phytophthora oleae, isolate VK10A, causative agent of rot of olive drupes.</title>
        <authorList>
            <person name="Conti Taguali S."/>
            <person name="Riolo M."/>
            <person name="La Spada F."/>
            <person name="Cacciola S.O."/>
            <person name="Dionisio G."/>
        </authorList>
    </citation>
    <scope>NUCLEOTIDE SEQUENCE [LARGE SCALE GENOMIC DNA]</scope>
    <source>
        <strain evidence="1 2">VK10A</strain>
    </source>
</reference>
<evidence type="ECO:0000313" key="2">
    <source>
        <dbReference type="Proteomes" id="UP001632037"/>
    </source>
</evidence>
<keyword evidence="2" id="KW-1185">Reference proteome</keyword>
<evidence type="ECO:0008006" key="3">
    <source>
        <dbReference type="Google" id="ProtNLM"/>
    </source>
</evidence>
<comment type="caution">
    <text evidence="1">The sequence shown here is derived from an EMBL/GenBank/DDBJ whole genome shotgun (WGS) entry which is preliminary data.</text>
</comment>